<gene>
    <name evidence="2" type="ORF">NYP18_03840</name>
</gene>
<keyword evidence="1" id="KW-0472">Membrane</keyword>
<evidence type="ECO:0000256" key="1">
    <source>
        <dbReference type="SAM" id="Phobius"/>
    </source>
</evidence>
<keyword evidence="3" id="KW-1185">Reference proteome</keyword>
<sequence length="97" mass="10487">MELFLGVLAWCAGTGLFAVSLQWLSRANPGEKLPFIGHPTRTPGGAWALTALAIILLIMSFFMWSEVVGRNWALVAYVITLLPAVAIIARHNRGVPG</sequence>
<name>A0ABT2FUA2_9CORY</name>
<keyword evidence="1" id="KW-1133">Transmembrane helix</keyword>
<protein>
    <submittedName>
        <fullName evidence="2">Uncharacterized protein</fullName>
    </submittedName>
</protein>
<dbReference type="EMBL" id="JANWTC010000002">
    <property type="protein sequence ID" value="MCS5478782.1"/>
    <property type="molecule type" value="Genomic_DNA"/>
</dbReference>
<comment type="caution">
    <text evidence="2">The sequence shown here is derived from an EMBL/GenBank/DDBJ whole genome shotgun (WGS) entry which is preliminary data.</text>
</comment>
<feature type="transmembrane region" description="Helical" evidence="1">
    <location>
        <begin position="42"/>
        <end position="64"/>
    </location>
</feature>
<accession>A0ABT2FUA2</accession>
<evidence type="ECO:0000313" key="2">
    <source>
        <dbReference type="EMBL" id="MCS5478782.1"/>
    </source>
</evidence>
<dbReference type="Proteomes" id="UP001205965">
    <property type="component" value="Unassembled WGS sequence"/>
</dbReference>
<evidence type="ECO:0000313" key="3">
    <source>
        <dbReference type="Proteomes" id="UP001205965"/>
    </source>
</evidence>
<feature type="transmembrane region" description="Helical" evidence="1">
    <location>
        <begin position="71"/>
        <end position="89"/>
    </location>
</feature>
<organism evidence="2 3">
    <name type="scientific">Corynebacterium lemuris</name>
    <dbReference type="NCBI Taxonomy" id="1859292"/>
    <lineage>
        <taxon>Bacteria</taxon>
        <taxon>Bacillati</taxon>
        <taxon>Actinomycetota</taxon>
        <taxon>Actinomycetes</taxon>
        <taxon>Mycobacteriales</taxon>
        <taxon>Corynebacteriaceae</taxon>
        <taxon>Corynebacterium</taxon>
    </lineage>
</organism>
<proteinExistence type="predicted"/>
<reference evidence="2 3" key="1">
    <citation type="submission" date="2022-08" db="EMBL/GenBank/DDBJ databases">
        <title>YIM 101645 draft genome.</title>
        <authorList>
            <person name="Chen X."/>
        </authorList>
    </citation>
    <scope>NUCLEOTIDE SEQUENCE [LARGE SCALE GENOMIC DNA]</scope>
    <source>
        <strain evidence="2 3">YIM 101645</strain>
    </source>
</reference>
<keyword evidence="1" id="KW-0812">Transmembrane</keyword>
<dbReference type="RefSeq" id="WP_259426857.1">
    <property type="nucleotide sequence ID" value="NZ_JANWTC010000002.1"/>
</dbReference>